<reference evidence="4" key="1">
    <citation type="submission" date="2016-11" db="UniProtKB">
        <authorList>
            <consortium name="WormBaseParasite"/>
        </authorList>
    </citation>
    <scope>IDENTIFICATION</scope>
</reference>
<accession>A0A1I8FG19</accession>
<evidence type="ECO:0000256" key="1">
    <source>
        <dbReference type="ARBA" id="ARBA00022741"/>
    </source>
</evidence>
<dbReference type="GO" id="GO:0003924">
    <property type="term" value="F:GTPase activity"/>
    <property type="evidence" value="ECO:0007669"/>
    <property type="project" value="InterPro"/>
</dbReference>
<keyword evidence="1" id="KW-0547">Nucleotide-binding</keyword>
<keyword evidence="2" id="KW-0342">GTP-binding</keyword>
<sequence length="126" mass="14776">MERFEAMNLASNFYRNAHGVMLVFSVTDLASFESLPRWLDRARASIGRQWRNRRRWRVRMLPERLNAYANQLGVPYIETSALNVVNVQKAFVDLTLAIMRSRLPLQEDRSQTAAVKLRQQKAQQRL</sequence>
<dbReference type="PROSITE" id="PS51421">
    <property type="entry name" value="RAS"/>
    <property type="match status" value="1"/>
</dbReference>
<evidence type="ECO:0000313" key="3">
    <source>
        <dbReference type="Proteomes" id="UP000095280"/>
    </source>
</evidence>
<dbReference type="PANTHER" id="PTHR47977">
    <property type="entry name" value="RAS-RELATED PROTEIN RAB"/>
    <property type="match status" value="1"/>
</dbReference>
<dbReference type="Gene3D" id="3.40.50.300">
    <property type="entry name" value="P-loop containing nucleotide triphosphate hydrolases"/>
    <property type="match status" value="1"/>
</dbReference>
<dbReference type="GO" id="GO:0005525">
    <property type="term" value="F:GTP binding"/>
    <property type="evidence" value="ECO:0007669"/>
    <property type="project" value="UniProtKB-KW"/>
</dbReference>
<dbReference type="Pfam" id="PF00071">
    <property type="entry name" value="Ras"/>
    <property type="match status" value="1"/>
</dbReference>
<dbReference type="InterPro" id="IPR050227">
    <property type="entry name" value="Rab"/>
</dbReference>
<evidence type="ECO:0000256" key="2">
    <source>
        <dbReference type="ARBA" id="ARBA00023134"/>
    </source>
</evidence>
<protein>
    <submittedName>
        <fullName evidence="4">Guanylate kinase-like domain-containing protein</fullName>
    </submittedName>
</protein>
<dbReference type="InterPro" id="IPR001806">
    <property type="entry name" value="Small_GTPase"/>
</dbReference>
<dbReference type="PROSITE" id="PS51419">
    <property type="entry name" value="RAB"/>
    <property type="match status" value="1"/>
</dbReference>
<proteinExistence type="predicted"/>
<dbReference type="SUPFAM" id="SSF52540">
    <property type="entry name" value="P-loop containing nucleoside triphosphate hydrolases"/>
    <property type="match status" value="1"/>
</dbReference>
<keyword evidence="3" id="KW-1185">Reference proteome</keyword>
<organism evidence="3 4">
    <name type="scientific">Macrostomum lignano</name>
    <dbReference type="NCBI Taxonomy" id="282301"/>
    <lineage>
        <taxon>Eukaryota</taxon>
        <taxon>Metazoa</taxon>
        <taxon>Spiralia</taxon>
        <taxon>Lophotrochozoa</taxon>
        <taxon>Platyhelminthes</taxon>
        <taxon>Rhabditophora</taxon>
        <taxon>Macrostomorpha</taxon>
        <taxon>Macrostomida</taxon>
        <taxon>Macrostomidae</taxon>
        <taxon>Macrostomum</taxon>
    </lineage>
</organism>
<dbReference type="SMART" id="SM00175">
    <property type="entry name" value="RAB"/>
    <property type="match status" value="1"/>
</dbReference>
<dbReference type="AlphaFoldDB" id="A0A1I8FG19"/>
<evidence type="ECO:0000313" key="4">
    <source>
        <dbReference type="WBParaSite" id="maker-unitig_33222-snap-gene-0.3-mRNA-1"/>
    </source>
</evidence>
<dbReference type="InterPro" id="IPR027417">
    <property type="entry name" value="P-loop_NTPase"/>
</dbReference>
<name>A0A1I8FG19_9PLAT</name>
<dbReference type="WBParaSite" id="maker-unitig_33222-snap-gene-0.3-mRNA-1">
    <property type="protein sequence ID" value="maker-unitig_33222-snap-gene-0.3-mRNA-1"/>
    <property type="gene ID" value="maker-unitig_33222-snap-gene-0.3"/>
</dbReference>
<dbReference type="Proteomes" id="UP000095280">
    <property type="component" value="Unplaced"/>
</dbReference>